<dbReference type="AlphaFoldDB" id="G3IQT1"/>
<reference evidence="2 3" key="1">
    <citation type="submission" date="2011-06" db="EMBL/GenBank/DDBJ databases">
        <title>Genomic sequence of Methylobacter tundripaludum SV96.</title>
        <authorList>
            <consortium name="US DOE Joint Genome Institute"/>
            <person name="Lucas S."/>
            <person name="Han J."/>
            <person name="Lapidus A."/>
            <person name="Cheng J.-F."/>
            <person name="Goodwin L."/>
            <person name="Pitluck S."/>
            <person name="Held B."/>
            <person name="Detter J.C."/>
            <person name="Han C."/>
            <person name="Tapia R."/>
            <person name="Land M."/>
            <person name="Hauser L."/>
            <person name="Kyrpides N."/>
            <person name="Ivanova N."/>
            <person name="Ovchinnikova G."/>
            <person name="Pagani I."/>
            <person name="Klotz M.G."/>
            <person name="Dispirito A.A."/>
            <person name="Murrell J.C."/>
            <person name="Dunfield P."/>
            <person name="Kalyuzhnaya M.G."/>
            <person name="Svenning M."/>
            <person name="Trotsenko Y.A."/>
            <person name="Stein L.Y."/>
            <person name="Woyke T."/>
        </authorList>
    </citation>
    <scope>NUCLEOTIDE SEQUENCE [LARGE SCALE GENOMIC DNA]</scope>
    <source>
        <strain evidence="3">ATCC BAA-1195 / DSM 17260 / SV96</strain>
    </source>
</reference>
<feature type="domain" description="MOSC" evidence="1">
    <location>
        <begin position="111"/>
        <end position="262"/>
    </location>
</feature>
<dbReference type="Pfam" id="PF03473">
    <property type="entry name" value="MOSC"/>
    <property type="match status" value="1"/>
</dbReference>
<keyword evidence="3" id="KW-1185">Reference proteome</keyword>
<accession>G3IQT1</accession>
<sequence>MPQVVALYRYPVKGFTPERCEVVDVLDEGRIAGDRVLGIRFANSGVVDDAWSKKHEFVALVNTPGIARLQLRFDHKALGLCISLEGTVLVNEALDETGRKNIAAAIENYVLKLDENPLSSHLDRLPLRLVGDGVTPRYQDNEAGQITLHGRASVAAVGTAVGDNDLSERRFRSNIVIDGLEAWEEQSWVGRKIRIGQVNFDVVMPKTRCLATQANPDSGNRDLPILKTLTHAFSQEKPTFAIAMVTRGAGGQVHVGDKVSLLD</sequence>
<dbReference type="SUPFAM" id="SSF50800">
    <property type="entry name" value="PK beta-barrel domain-like"/>
    <property type="match status" value="1"/>
</dbReference>
<protein>
    <submittedName>
        <fullName evidence="2">MOSC domain containing protein</fullName>
    </submittedName>
</protein>
<dbReference type="RefSeq" id="WP_006891430.1">
    <property type="nucleotide sequence ID" value="NZ_JH109152.1"/>
</dbReference>
<evidence type="ECO:0000313" key="2">
    <source>
        <dbReference type="EMBL" id="EGW23281.1"/>
    </source>
</evidence>
<name>G3IQT1_METTV</name>
<dbReference type="Gene3D" id="2.40.33.20">
    <property type="entry name" value="PK beta-barrel domain-like"/>
    <property type="match status" value="1"/>
</dbReference>
<gene>
    <name evidence="2" type="ORF">Mettu_2130</name>
</gene>
<evidence type="ECO:0000259" key="1">
    <source>
        <dbReference type="PROSITE" id="PS51340"/>
    </source>
</evidence>
<dbReference type="InterPro" id="IPR011037">
    <property type="entry name" value="Pyrv_Knase-like_insert_dom_sf"/>
</dbReference>
<dbReference type="EMBL" id="JH109152">
    <property type="protein sequence ID" value="EGW23281.1"/>
    <property type="molecule type" value="Genomic_DNA"/>
</dbReference>
<organism evidence="2 3">
    <name type="scientific">Methylobacter tundripaludum (strain ATCC BAA-1195 / DSM 17260 / SV96)</name>
    <dbReference type="NCBI Taxonomy" id="697282"/>
    <lineage>
        <taxon>Bacteria</taxon>
        <taxon>Pseudomonadati</taxon>
        <taxon>Pseudomonadota</taxon>
        <taxon>Gammaproteobacteria</taxon>
        <taxon>Methylococcales</taxon>
        <taxon>Methylococcaceae</taxon>
        <taxon>Methylobacter</taxon>
    </lineage>
</organism>
<evidence type="ECO:0000313" key="3">
    <source>
        <dbReference type="Proteomes" id="UP000004664"/>
    </source>
</evidence>
<dbReference type="eggNOG" id="COG3217">
    <property type="taxonomic scope" value="Bacteria"/>
</dbReference>
<dbReference type="Proteomes" id="UP000004664">
    <property type="component" value="Unassembled WGS sequence"/>
</dbReference>
<dbReference type="HOGENOM" id="CLU_028286_5_0_6"/>
<dbReference type="GO" id="GO:0030170">
    <property type="term" value="F:pyridoxal phosphate binding"/>
    <property type="evidence" value="ECO:0007669"/>
    <property type="project" value="InterPro"/>
</dbReference>
<dbReference type="STRING" id="697282.Mettu_2130"/>
<proteinExistence type="predicted"/>
<dbReference type="GO" id="GO:0003824">
    <property type="term" value="F:catalytic activity"/>
    <property type="evidence" value="ECO:0007669"/>
    <property type="project" value="InterPro"/>
</dbReference>
<dbReference type="OrthoDB" id="581532at2"/>
<dbReference type="PROSITE" id="PS51340">
    <property type="entry name" value="MOSC"/>
    <property type="match status" value="1"/>
</dbReference>
<dbReference type="GO" id="GO:0030151">
    <property type="term" value="F:molybdenum ion binding"/>
    <property type="evidence" value="ECO:0007669"/>
    <property type="project" value="InterPro"/>
</dbReference>
<dbReference type="InterPro" id="IPR005302">
    <property type="entry name" value="MoCF_Sase_C"/>
</dbReference>